<evidence type="ECO:0000313" key="1">
    <source>
        <dbReference type="EMBL" id="AUG45971.1"/>
    </source>
</evidence>
<dbReference type="KEGG" id="vg:35381627"/>
<name>A0A2H4ZU30_9VIRU</name>
<accession>A0A2H4ZU30</accession>
<keyword evidence="2" id="KW-1185">Reference proteome</keyword>
<dbReference type="EMBL" id="MF978248">
    <property type="protein sequence ID" value="AUG45971.1"/>
    <property type="molecule type" value="Genomic_RNA"/>
</dbReference>
<protein>
    <submittedName>
        <fullName evidence="1">TGB3</fullName>
    </submittedName>
</protein>
<organism evidence="1">
    <name type="scientific">Babaco mosaic virus</name>
    <dbReference type="NCBI Taxonomy" id="2060511"/>
    <lineage>
        <taxon>Viruses</taxon>
        <taxon>Riboviria</taxon>
        <taxon>Orthornavirae</taxon>
        <taxon>Kitrinoviricota</taxon>
        <taxon>Alsuviricetes</taxon>
        <taxon>Tymovirales</taxon>
        <taxon>Alphaflexiviridae</taxon>
        <taxon>Potexvirus</taxon>
        <taxon>Potexvirus babaci</taxon>
    </lineage>
</organism>
<evidence type="ECO:0000313" key="2">
    <source>
        <dbReference type="Proteomes" id="UP000235595"/>
    </source>
</evidence>
<proteinExistence type="predicted"/>
<dbReference type="Proteomes" id="UP000235595">
    <property type="component" value="Segment"/>
</dbReference>
<sequence length="68" mass="7279">MASLGEIKIALAVFVLALAIFTLLNSNKRETCLVEVSATLSRVSGQDCRHITPEIIQALGEALVGLRL</sequence>
<reference evidence="1" key="1">
    <citation type="submission" date="2017-09" db="EMBL/GenBank/DDBJ databases">
        <title>Characterization of a not so new potexvirus isolated from babaco (Vasconcellea x heilbornii) in Ecuador.</title>
        <authorList>
            <person name="Alvarez-Quinto R.A."/>
            <person name="Cornejo J.F."/>
            <person name="Quito-Avila D.F."/>
        </authorList>
    </citation>
    <scope>NUCLEOTIDE SEQUENCE [LARGE SCALE GENOMIC DNA]</scope>
    <source>
        <strain evidence="1">Tandapi</strain>
    </source>
</reference>
<dbReference type="RefSeq" id="YP_009448190.1">
    <property type="nucleotide sequence ID" value="NC_036587.1"/>
</dbReference>
<dbReference type="GeneID" id="35381627"/>